<dbReference type="OrthoDB" id="2418900at2759"/>
<proteinExistence type="predicted"/>
<dbReference type="AlphaFoldDB" id="J0LAU6"/>
<dbReference type="InParanoid" id="J0LAU6"/>
<feature type="non-terminal residue" evidence="1">
    <location>
        <position position="165"/>
    </location>
</feature>
<evidence type="ECO:0000313" key="1">
    <source>
        <dbReference type="EMBL" id="EJD33538.1"/>
    </source>
</evidence>
<protein>
    <submittedName>
        <fullName evidence="1">Uncharacterized protein</fullName>
    </submittedName>
</protein>
<dbReference type="Proteomes" id="UP000006514">
    <property type="component" value="Unassembled WGS sequence"/>
</dbReference>
<accession>J0LAU6</accession>
<reference evidence="2" key="1">
    <citation type="journal article" date="2012" name="Science">
        <title>The Paleozoic origin of enzymatic lignin decomposition reconstructed from 31 fungal genomes.</title>
        <authorList>
            <person name="Floudas D."/>
            <person name="Binder M."/>
            <person name="Riley R."/>
            <person name="Barry K."/>
            <person name="Blanchette R.A."/>
            <person name="Henrissat B."/>
            <person name="Martinez A.T."/>
            <person name="Otillar R."/>
            <person name="Spatafora J.W."/>
            <person name="Yadav J.S."/>
            <person name="Aerts A."/>
            <person name="Benoit I."/>
            <person name="Boyd A."/>
            <person name="Carlson A."/>
            <person name="Copeland A."/>
            <person name="Coutinho P.M."/>
            <person name="de Vries R.P."/>
            <person name="Ferreira P."/>
            <person name="Findley K."/>
            <person name="Foster B."/>
            <person name="Gaskell J."/>
            <person name="Glotzer D."/>
            <person name="Gorecki P."/>
            <person name="Heitman J."/>
            <person name="Hesse C."/>
            <person name="Hori C."/>
            <person name="Igarashi K."/>
            <person name="Jurgens J.A."/>
            <person name="Kallen N."/>
            <person name="Kersten P."/>
            <person name="Kohler A."/>
            <person name="Kuees U."/>
            <person name="Kumar T.K.A."/>
            <person name="Kuo A."/>
            <person name="LaButti K."/>
            <person name="Larrondo L.F."/>
            <person name="Lindquist E."/>
            <person name="Ling A."/>
            <person name="Lombard V."/>
            <person name="Lucas S."/>
            <person name="Lundell T."/>
            <person name="Martin R."/>
            <person name="McLaughlin D.J."/>
            <person name="Morgenstern I."/>
            <person name="Morin E."/>
            <person name="Murat C."/>
            <person name="Nagy L.G."/>
            <person name="Nolan M."/>
            <person name="Ohm R.A."/>
            <person name="Patyshakuliyeva A."/>
            <person name="Rokas A."/>
            <person name="Ruiz-Duenas F.J."/>
            <person name="Sabat G."/>
            <person name="Salamov A."/>
            <person name="Samejima M."/>
            <person name="Schmutz J."/>
            <person name="Slot J.C."/>
            <person name="St John F."/>
            <person name="Stenlid J."/>
            <person name="Sun H."/>
            <person name="Sun S."/>
            <person name="Syed K."/>
            <person name="Tsang A."/>
            <person name="Wiebenga A."/>
            <person name="Young D."/>
            <person name="Pisabarro A."/>
            <person name="Eastwood D.C."/>
            <person name="Martin F."/>
            <person name="Cullen D."/>
            <person name="Grigoriev I.V."/>
            <person name="Hibbett D.S."/>
        </authorList>
    </citation>
    <scope>NUCLEOTIDE SEQUENCE [LARGE SCALE GENOMIC DNA]</scope>
    <source>
        <strain evidence="2">TFB10046</strain>
    </source>
</reference>
<dbReference type="KEGG" id="adl:AURDEDRAFT_31032"/>
<sequence>MHTARLWHELQATVPPDVTVNPAIFATDCTHVTNYSGDGKMRPMYMSTGHIKKAIRNKPSRRAFLVVAFYPECKFAKTVFPTATQQKDMPGRLRMRLFHACTKILLETMQPYQFKSIEMVDPDGNVRLQRIFPAMIITDKPDQNLNAAINQNWCIPCLAETSDLG</sequence>
<evidence type="ECO:0000313" key="2">
    <source>
        <dbReference type="Proteomes" id="UP000006514"/>
    </source>
</evidence>
<gene>
    <name evidence="1" type="ORF">AURDEDRAFT_31032</name>
</gene>
<dbReference type="Pfam" id="PF18759">
    <property type="entry name" value="Plavaka"/>
    <property type="match status" value="1"/>
</dbReference>
<dbReference type="EMBL" id="JH688183">
    <property type="protein sequence ID" value="EJD33538.1"/>
    <property type="molecule type" value="Genomic_DNA"/>
</dbReference>
<keyword evidence="2" id="KW-1185">Reference proteome</keyword>
<organism evidence="1 2">
    <name type="scientific">Auricularia subglabra (strain TFB-10046 / SS5)</name>
    <name type="common">White-rot fungus</name>
    <name type="synonym">Auricularia delicata (strain TFB10046)</name>
    <dbReference type="NCBI Taxonomy" id="717982"/>
    <lineage>
        <taxon>Eukaryota</taxon>
        <taxon>Fungi</taxon>
        <taxon>Dikarya</taxon>
        <taxon>Basidiomycota</taxon>
        <taxon>Agaricomycotina</taxon>
        <taxon>Agaricomycetes</taxon>
        <taxon>Auriculariales</taxon>
        <taxon>Auriculariaceae</taxon>
        <taxon>Auricularia</taxon>
    </lineage>
</organism>
<name>J0LAU6_AURST</name>
<dbReference type="InterPro" id="IPR041078">
    <property type="entry name" value="Plavaka"/>
</dbReference>